<accession>A0A9X3P7F4</accession>
<dbReference type="AlphaFoldDB" id="A0A9X3P7F4"/>
<evidence type="ECO:0000313" key="1">
    <source>
        <dbReference type="EMBL" id="MDA1360141.1"/>
    </source>
</evidence>
<organism evidence="1 2">
    <name type="scientific">Glycomyces luteolus</name>
    <dbReference type="NCBI Taxonomy" id="2670330"/>
    <lineage>
        <taxon>Bacteria</taxon>
        <taxon>Bacillati</taxon>
        <taxon>Actinomycetota</taxon>
        <taxon>Actinomycetes</taxon>
        <taxon>Glycomycetales</taxon>
        <taxon>Glycomycetaceae</taxon>
        <taxon>Glycomyces</taxon>
    </lineage>
</organism>
<sequence length="241" mass="25895">MLYAAVIRPVIDRVHVSLRAGARAEVRDLYARRGLTPGLEIDVFAALLDHPVPEAALAARMAYWPFDPEAAEAPGLVERIDGYWHLTEAGRAITLEADRVFAATAERLWSYRPSPSMPGLAAVEAVLPLVQRLLEAGKATGGPVFEALTPVWEPVGASPSALLASRLEALRHHRADAHRAAWGAAGLTVEQIQALEPGPEREAIEAETNRLDAPIYEALDADERLVLLGGLGALADGLSDR</sequence>
<dbReference type="RefSeq" id="WP_270110056.1">
    <property type="nucleotide sequence ID" value="NZ_JAPZVP010000007.1"/>
</dbReference>
<name>A0A9X3P7F4_9ACTN</name>
<reference evidence="1" key="1">
    <citation type="submission" date="2022-12" db="EMBL/GenBank/DDBJ databases">
        <title>Gycomyces niveus sp.nov.,a novel actinomycete isolated from soil in Shouguan.</title>
        <authorList>
            <person name="Yang X."/>
        </authorList>
    </citation>
    <scope>NUCLEOTIDE SEQUENCE</scope>
    <source>
        <strain evidence="1">NEAU-A15</strain>
    </source>
</reference>
<gene>
    <name evidence="1" type="ORF">O1R50_10920</name>
</gene>
<comment type="caution">
    <text evidence="1">The sequence shown here is derived from an EMBL/GenBank/DDBJ whole genome shotgun (WGS) entry which is preliminary data.</text>
</comment>
<dbReference type="Proteomes" id="UP001146067">
    <property type="component" value="Unassembled WGS sequence"/>
</dbReference>
<dbReference type="EMBL" id="JAPZVP010000007">
    <property type="protein sequence ID" value="MDA1360141.1"/>
    <property type="molecule type" value="Genomic_DNA"/>
</dbReference>
<evidence type="ECO:0000313" key="2">
    <source>
        <dbReference type="Proteomes" id="UP001146067"/>
    </source>
</evidence>
<protein>
    <submittedName>
        <fullName evidence="1">Uncharacterized protein</fullName>
    </submittedName>
</protein>
<keyword evidence="2" id="KW-1185">Reference proteome</keyword>
<proteinExistence type="predicted"/>